<dbReference type="AlphaFoldDB" id="A0AAN7TVP4"/>
<keyword evidence="2" id="KW-1185">Reference proteome</keyword>
<reference evidence="1 2" key="1">
    <citation type="submission" date="2023-11" db="EMBL/GenBank/DDBJ databases">
        <title>Dfirmibasis_genome.</title>
        <authorList>
            <person name="Edelbroek B."/>
            <person name="Kjellin J."/>
            <person name="Jerlstrom-Hultqvist J."/>
            <person name="Soderbom F."/>
        </authorList>
    </citation>
    <scope>NUCLEOTIDE SEQUENCE [LARGE SCALE GENOMIC DNA]</scope>
    <source>
        <strain evidence="1 2">TNS-C-14</strain>
    </source>
</reference>
<name>A0AAN7TVP4_9MYCE</name>
<accession>A0AAN7TVP4</accession>
<gene>
    <name evidence="1" type="ORF">RB653_001863</name>
</gene>
<evidence type="ECO:0000313" key="2">
    <source>
        <dbReference type="Proteomes" id="UP001344447"/>
    </source>
</evidence>
<comment type="caution">
    <text evidence="1">The sequence shown here is derived from an EMBL/GenBank/DDBJ whole genome shotgun (WGS) entry which is preliminary data.</text>
</comment>
<proteinExistence type="predicted"/>
<dbReference type="EMBL" id="JAVFKY010000004">
    <property type="protein sequence ID" value="KAK5576926.1"/>
    <property type="molecule type" value="Genomic_DNA"/>
</dbReference>
<dbReference type="Proteomes" id="UP001344447">
    <property type="component" value="Unassembled WGS sequence"/>
</dbReference>
<dbReference type="PANTHER" id="PTHR12265">
    <property type="entry name" value="TRANSMEMBRANE PROTEIN 53"/>
    <property type="match status" value="1"/>
</dbReference>
<organism evidence="1 2">
    <name type="scientific">Dictyostelium firmibasis</name>
    <dbReference type="NCBI Taxonomy" id="79012"/>
    <lineage>
        <taxon>Eukaryota</taxon>
        <taxon>Amoebozoa</taxon>
        <taxon>Evosea</taxon>
        <taxon>Eumycetozoa</taxon>
        <taxon>Dictyostelia</taxon>
        <taxon>Dictyosteliales</taxon>
        <taxon>Dictyosteliaceae</taxon>
        <taxon>Dictyostelium</taxon>
    </lineage>
</organism>
<sequence>MITKVEYLLNPNKEFINGPLSVILGYAGCTSKILKKFAKTWHDRGFNVITVPHSLDTSVTFYDEMSFIVLKYIDNYFKNKNNKRMICFHIFSAGSMFYGKLLECFQKKNEYNYLMGLIKGAVFDSAPIYDENDSFCGTLAAVGIDIKNVNEDLIKTNLEIFFLEIFKPIWKKITTTYYKYLISPLNKWPHLVISSPNDFVILSVHKFIDQIKLIPGMKEFKKYNNNNSEENNLFIIEKEFDSEHCLHFFKYPKEYQQSINQLIDLSFMKNKNEIICKL</sequence>
<dbReference type="Pfam" id="PF05705">
    <property type="entry name" value="DUF829"/>
    <property type="match status" value="1"/>
</dbReference>
<evidence type="ECO:0000313" key="1">
    <source>
        <dbReference type="EMBL" id="KAK5576926.1"/>
    </source>
</evidence>
<dbReference type="InterPro" id="IPR029058">
    <property type="entry name" value="AB_hydrolase_fold"/>
</dbReference>
<dbReference type="SUPFAM" id="SSF53474">
    <property type="entry name" value="alpha/beta-Hydrolases"/>
    <property type="match status" value="1"/>
</dbReference>
<dbReference type="InterPro" id="IPR008547">
    <property type="entry name" value="DUF829_TMEM53"/>
</dbReference>
<dbReference type="PANTHER" id="PTHR12265:SF16">
    <property type="entry name" value="SERINE HYDROLASE FSH DOMAIN-CONTAINING PROTEIN"/>
    <property type="match status" value="1"/>
</dbReference>
<protein>
    <submittedName>
        <fullName evidence="1">Uncharacterized protein</fullName>
    </submittedName>
</protein>